<reference evidence="2 3" key="1">
    <citation type="submission" date="2024-02" db="EMBL/GenBank/DDBJ databases">
        <authorList>
            <person name="Vignale AGUSTIN F."/>
            <person name="Sosa J E."/>
            <person name="Modenutti C."/>
        </authorList>
    </citation>
    <scope>NUCLEOTIDE SEQUENCE [LARGE SCALE GENOMIC DNA]</scope>
</reference>
<evidence type="ECO:0000313" key="2">
    <source>
        <dbReference type="EMBL" id="CAK9137075.1"/>
    </source>
</evidence>
<accession>A0ABC8QWE6</accession>
<dbReference type="AlphaFoldDB" id="A0ABC8QWE6"/>
<dbReference type="EMBL" id="CAUOFW020000803">
    <property type="protein sequence ID" value="CAK9137075.1"/>
    <property type="molecule type" value="Genomic_DNA"/>
</dbReference>
<proteinExistence type="predicted"/>
<dbReference type="Proteomes" id="UP001642360">
    <property type="component" value="Unassembled WGS sequence"/>
</dbReference>
<gene>
    <name evidence="2" type="ORF">ILEXP_LOCUS4098</name>
</gene>
<organism evidence="2 3">
    <name type="scientific">Ilex paraguariensis</name>
    <name type="common">yerba mate</name>
    <dbReference type="NCBI Taxonomy" id="185542"/>
    <lineage>
        <taxon>Eukaryota</taxon>
        <taxon>Viridiplantae</taxon>
        <taxon>Streptophyta</taxon>
        <taxon>Embryophyta</taxon>
        <taxon>Tracheophyta</taxon>
        <taxon>Spermatophyta</taxon>
        <taxon>Magnoliopsida</taxon>
        <taxon>eudicotyledons</taxon>
        <taxon>Gunneridae</taxon>
        <taxon>Pentapetalae</taxon>
        <taxon>asterids</taxon>
        <taxon>campanulids</taxon>
        <taxon>Aquifoliales</taxon>
        <taxon>Aquifoliaceae</taxon>
        <taxon>Ilex</taxon>
    </lineage>
</organism>
<sequence>MDNSKGKPPTSEPLRIKLLPDSNISATLNHSCLVLKQPENSSLPTLQMEEEEREIHSIQASGPIKFSDTLPDSRSCIMLTPLSPTDSTNAPRGTARMDSNATNSGEMLSTIVVQTTPQNPTSSHPTRIQMNLIPDPSIDCMLAHHTIPSSPRRDDTFSLSDPSVACFPDQYINPANPIAQITTQPIPSSKALAHEPTQIIAWAPYLSHTQIRGKNFHPSAGITYTLTQVLQPSFSTTDAPHKSENSLSLITSPPLHN</sequence>
<feature type="region of interest" description="Disordered" evidence="1">
    <location>
        <begin position="235"/>
        <end position="257"/>
    </location>
</feature>
<keyword evidence="3" id="KW-1185">Reference proteome</keyword>
<comment type="caution">
    <text evidence="2">The sequence shown here is derived from an EMBL/GenBank/DDBJ whole genome shotgun (WGS) entry which is preliminary data.</text>
</comment>
<name>A0ABC8QWE6_9AQUA</name>
<protein>
    <submittedName>
        <fullName evidence="2">Uncharacterized protein</fullName>
    </submittedName>
</protein>
<evidence type="ECO:0000256" key="1">
    <source>
        <dbReference type="SAM" id="MobiDB-lite"/>
    </source>
</evidence>
<evidence type="ECO:0000313" key="3">
    <source>
        <dbReference type="Proteomes" id="UP001642360"/>
    </source>
</evidence>